<dbReference type="SMART" id="SM00052">
    <property type="entry name" value="EAL"/>
    <property type="match status" value="1"/>
</dbReference>
<dbReference type="PANTHER" id="PTHR33121:SF71">
    <property type="entry name" value="OXYGEN SENSOR PROTEIN DOSP"/>
    <property type="match status" value="1"/>
</dbReference>
<evidence type="ECO:0000313" key="4">
    <source>
        <dbReference type="EMBL" id="HFB53703.1"/>
    </source>
</evidence>
<dbReference type="InterPro" id="IPR035919">
    <property type="entry name" value="EAL_sf"/>
</dbReference>
<dbReference type="PROSITE" id="PS50887">
    <property type="entry name" value="GGDEF"/>
    <property type="match status" value="1"/>
</dbReference>
<accession>A0A7C3C3N4</accession>
<dbReference type="Gene3D" id="3.30.70.270">
    <property type="match status" value="1"/>
</dbReference>
<evidence type="ECO:0000259" key="3">
    <source>
        <dbReference type="PROSITE" id="PS50887"/>
    </source>
</evidence>
<dbReference type="SMART" id="SM00267">
    <property type="entry name" value="GGDEF"/>
    <property type="match status" value="1"/>
</dbReference>
<dbReference type="SUPFAM" id="SSF55073">
    <property type="entry name" value="Nucleotide cyclase"/>
    <property type="match status" value="1"/>
</dbReference>
<dbReference type="InterPro" id="IPR029016">
    <property type="entry name" value="GAF-like_dom_sf"/>
</dbReference>
<gene>
    <name evidence="4" type="ORF">ENJ67_03115</name>
</gene>
<dbReference type="SUPFAM" id="SSF55781">
    <property type="entry name" value="GAF domain-like"/>
    <property type="match status" value="1"/>
</dbReference>
<dbReference type="NCBIfam" id="TIGR00229">
    <property type="entry name" value="sensory_box"/>
    <property type="match status" value="1"/>
</dbReference>
<dbReference type="InterPro" id="IPR035965">
    <property type="entry name" value="PAS-like_dom_sf"/>
</dbReference>
<dbReference type="InterPro" id="IPR003018">
    <property type="entry name" value="GAF"/>
</dbReference>
<dbReference type="Gene3D" id="3.30.450.40">
    <property type="match status" value="1"/>
</dbReference>
<comment type="caution">
    <text evidence="4">The sequence shown here is derived from an EMBL/GenBank/DDBJ whole genome shotgun (WGS) entry which is preliminary data.</text>
</comment>
<dbReference type="EMBL" id="DRNH01000168">
    <property type="protein sequence ID" value="HFB53703.1"/>
    <property type="molecule type" value="Genomic_DNA"/>
</dbReference>
<dbReference type="Pfam" id="PF13426">
    <property type="entry name" value="PAS_9"/>
    <property type="match status" value="1"/>
</dbReference>
<dbReference type="AlphaFoldDB" id="A0A7C3C3N4"/>
<reference evidence="4" key="1">
    <citation type="journal article" date="2020" name="mSystems">
        <title>Genome- and Community-Level Interaction Insights into Carbon Utilization and Element Cycling Functions of Hydrothermarchaeota in Hydrothermal Sediment.</title>
        <authorList>
            <person name="Zhou Z."/>
            <person name="Liu Y."/>
            <person name="Xu W."/>
            <person name="Pan J."/>
            <person name="Luo Z.H."/>
            <person name="Li M."/>
        </authorList>
    </citation>
    <scope>NUCLEOTIDE SEQUENCE [LARGE SCALE GENOMIC DNA]</scope>
    <source>
        <strain evidence="4">HyVt-507</strain>
    </source>
</reference>
<dbReference type="SMART" id="SM00091">
    <property type="entry name" value="PAS"/>
    <property type="match status" value="1"/>
</dbReference>
<evidence type="ECO:0000259" key="1">
    <source>
        <dbReference type="PROSITE" id="PS50112"/>
    </source>
</evidence>
<dbReference type="GO" id="GO:0071111">
    <property type="term" value="F:cyclic-guanylate-specific phosphodiesterase activity"/>
    <property type="evidence" value="ECO:0007669"/>
    <property type="project" value="InterPro"/>
</dbReference>
<dbReference type="Pfam" id="PF13185">
    <property type="entry name" value="GAF_2"/>
    <property type="match status" value="1"/>
</dbReference>
<dbReference type="InterPro" id="IPR001633">
    <property type="entry name" value="EAL_dom"/>
</dbReference>
<dbReference type="SUPFAM" id="SSF141868">
    <property type="entry name" value="EAL domain-like"/>
    <property type="match status" value="1"/>
</dbReference>
<dbReference type="Proteomes" id="UP000886390">
    <property type="component" value="Unassembled WGS sequence"/>
</dbReference>
<dbReference type="SMART" id="SM00065">
    <property type="entry name" value="GAF"/>
    <property type="match status" value="1"/>
</dbReference>
<dbReference type="InterPro" id="IPR000014">
    <property type="entry name" value="PAS"/>
</dbReference>
<evidence type="ECO:0000259" key="2">
    <source>
        <dbReference type="PROSITE" id="PS50883"/>
    </source>
</evidence>
<dbReference type="PROSITE" id="PS50883">
    <property type="entry name" value="EAL"/>
    <property type="match status" value="1"/>
</dbReference>
<organism evidence="4">
    <name type="scientific">Sulfurimonas autotrophica</name>
    <dbReference type="NCBI Taxonomy" id="202747"/>
    <lineage>
        <taxon>Bacteria</taxon>
        <taxon>Pseudomonadati</taxon>
        <taxon>Campylobacterota</taxon>
        <taxon>Epsilonproteobacteria</taxon>
        <taxon>Campylobacterales</taxon>
        <taxon>Sulfurimonadaceae</taxon>
        <taxon>Sulfurimonas</taxon>
    </lineage>
</organism>
<feature type="domain" description="PAS" evidence="1">
    <location>
        <begin position="194"/>
        <end position="240"/>
    </location>
</feature>
<name>A0A7C3C3N4_9BACT</name>
<feature type="domain" description="GGDEF" evidence="3">
    <location>
        <begin position="343"/>
        <end position="467"/>
    </location>
</feature>
<dbReference type="InterPro" id="IPR029787">
    <property type="entry name" value="Nucleotide_cyclase"/>
</dbReference>
<dbReference type="NCBIfam" id="TIGR00254">
    <property type="entry name" value="GGDEF"/>
    <property type="match status" value="1"/>
</dbReference>
<proteinExistence type="predicted"/>
<dbReference type="CDD" id="cd01948">
    <property type="entry name" value="EAL"/>
    <property type="match status" value="1"/>
</dbReference>
<dbReference type="CDD" id="cd00130">
    <property type="entry name" value="PAS"/>
    <property type="match status" value="1"/>
</dbReference>
<dbReference type="InterPro" id="IPR050706">
    <property type="entry name" value="Cyclic-di-GMP_PDE-like"/>
</dbReference>
<dbReference type="Pfam" id="PF00563">
    <property type="entry name" value="EAL"/>
    <property type="match status" value="1"/>
</dbReference>
<feature type="domain" description="EAL" evidence="2">
    <location>
        <begin position="480"/>
        <end position="716"/>
    </location>
</feature>
<dbReference type="Gene3D" id="3.20.20.450">
    <property type="entry name" value="EAL domain"/>
    <property type="match status" value="1"/>
</dbReference>
<sequence length="716" mass="81685">MSDTTNCVILDDLNVEEVPVSQEQYNYILNIQKVILEKVAERGATTEILDTLCSMAESLLPNSVASIMLKDPNTGLMDMIHAPSVPEEGLAKFKDLKPGPGGGSCGNAVYKNEPQFVRDTFSDSRWEDLRAVAYDFNLCSCWSVPVRDENKEAIGTFALSSFEHRSPSKFHKLLLETAANIVTIVLKNAYNEKRVKIFTQSMENANEGVIITDDNNNIIEVNRSFREIYGYSEADVLGKNPRILSSGIHHKEFYKAMWEAIENEGHWAGEIINRLSNGEHITQWMSISSICNEDGSKNYLAIFTDLTELKEAQEKANYLAYHDQLTGLENKSKLVKNLLQNDKEFTLIHLDINNFNYINTAYGFTFADELLIEIAQELRNLCELPDVFRINSDEFALLCNKGHDPEMIIKKVQEHFYNHSFHINDITINISFNYGAYTGKENLLENASLALKISKELGKNRYHIFDATKDMLKKEHQNRFVSSNRLVLDALEEDNFVPYFQGIRNNTSGLIDKYEALVRIEKDAKVYAPFEFLEAAQLAGLMPEITKVMIEKSFRIMQNRSESFSINITEDDLGRNYLPEYITQKMQEYGIKPERIILEILEGISSHGKQSHIKQLNELKTLGLGLAIDDFGAEYSNFERILDLEVDFIKIDAKYIKNIDVDEKSYEIAKSIANFAKNSDILCIAEFVHSKAVQEIVEELGIEYSQGYYFSEPQKL</sequence>
<dbReference type="CDD" id="cd01949">
    <property type="entry name" value="GGDEF"/>
    <property type="match status" value="1"/>
</dbReference>
<protein>
    <submittedName>
        <fullName evidence="4">EAL domain-containing protein</fullName>
    </submittedName>
</protein>
<dbReference type="PROSITE" id="PS50112">
    <property type="entry name" value="PAS"/>
    <property type="match status" value="1"/>
</dbReference>
<dbReference type="InterPro" id="IPR043128">
    <property type="entry name" value="Rev_trsase/Diguanyl_cyclase"/>
</dbReference>
<dbReference type="PANTHER" id="PTHR33121">
    <property type="entry name" value="CYCLIC DI-GMP PHOSPHODIESTERASE PDEF"/>
    <property type="match status" value="1"/>
</dbReference>
<dbReference type="InterPro" id="IPR000160">
    <property type="entry name" value="GGDEF_dom"/>
</dbReference>
<dbReference type="Gene3D" id="3.30.450.20">
    <property type="entry name" value="PAS domain"/>
    <property type="match status" value="1"/>
</dbReference>
<dbReference type="SUPFAM" id="SSF55785">
    <property type="entry name" value="PYP-like sensor domain (PAS domain)"/>
    <property type="match status" value="1"/>
</dbReference>
<dbReference type="Pfam" id="PF00990">
    <property type="entry name" value="GGDEF"/>
    <property type="match status" value="1"/>
</dbReference>